<name>A0A8S5SHT6_9CAUD</name>
<reference evidence="1" key="1">
    <citation type="journal article" date="2021" name="Proc. Natl. Acad. Sci. U.S.A.">
        <title>A Catalog of Tens of Thousands of Viruses from Human Metagenomes Reveals Hidden Associations with Chronic Diseases.</title>
        <authorList>
            <person name="Tisza M.J."/>
            <person name="Buck C.B."/>
        </authorList>
    </citation>
    <scope>NUCLEOTIDE SEQUENCE</scope>
    <source>
        <strain evidence="1">CtBCr48</strain>
    </source>
</reference>
<organism evidence="1">
    <name type="scientific">Siphoviridae sp. ctBCr48</name>
    <dbReference type="NCBI Taxonomy" id="2827802"/>
    <lineage>
        <taxon>Viruses</taxon>
        <taxon>Duplodnaviria</taxon>
        <taxon>Heunggongvirae</taxon>
        <taxon>Uroviricota</taxon>
        <taxon>Caudoviricetes</taxon>
    </lineage>
</organism>
<dbReference type="EMBL" id="BK032595">
    <property type="protein sequence ID" value="DAF50403.1"/>
    <property type="molecule type" value="Genomic_DNA"/>
</dbReference>
<sequence length="66" mass="7695">MVLFLETGAHLCCHGTSTKQCKSPIHSVFNLSLSQFRKNFLRNFQKPIDKSPKMWYNIYSDKRCLG</sequence>
<proteinExistence type="predicted"/>
<protein>
    <submittedName>
        <fullName evidence="1">Uncharacterized protein</fullName>
    </submittedName>
</protein>
<accession>A0A8S5SHT6</accession>
<evidence type="ECO:0000313" key="1">
    <source>
        <dbReference type="EMBL" id="DAF50403.1"/>
    </source>
</evidence>